<dbReference type="GeneID" id="14308355"/>
<evidence type="ECO:0000313" key="2">
    <source>
        <dbReference type="EMBL" id="AGB01099.1"/>
    </source>
</evidence>
<dbReference type="Pfam" id="PF01955">
    <property type="entry name" value="CbiZ"/>
    <property type="match status" value="1"/>
</dbReference>
<evidence type="ECO:0000313" key="3">
    <source>
        <dbReference type="Proteomes" id="UP000010824"/>
    </source>
</evidence>
<protein>
    <recommendedName>
        <fullName evidence="1">Cysteine-rich small domain-containing protein</fullName>
    </recommendedName>
</protein>
<dbReference type="InterPro" id="IPR007212">
    <property type="entry name" value="Zf-like"/>
</dbReference>
<dbReference type="RefSeq" id="WP_015284063.1">
    <property type="nucleotide sequence ID" value="NC_019943.1"/>
</dbReference>
<dbReference type="STRING" id="593750.Metfor_0011"/>
<sequence precursor="true">MRYYLDKSTLFIRGSFRAASTGIGGGVRSVDTLLNHTVPQDWRDDDLSKEIERVAAAEGLGPDLFGLLTSVPVQQACILQYDFITVFITAGIRREPPATAGTINIIVCSSEGMEDSALLETIMVATEAKAEALLGLDLPATGTPTDAVIAASEGETSHRYAGRITPTGLRVRETVLHGVPEALRCHDAGIQSGRPTFFIYSRFQGGHWAEWKPGKECPYYPCHFEGQACDFCYCPFYPCKDESLGQWVESSNGGKIWNCAACTLLHEPAVAAYFRKFPNASREELMQYAEQQKQKK</sequence>
<gene>
    <name evidence="2" type="ordered locus">Metfor_0011</name>
</gene>
<dbReference type="OrthoDB" id="39225at2157"/>
<dbReference type="InterPro" id="IPR002808">
    <property type="entry name" value="AdoCbi_amidolase"/>
</dbReference>
<dbReference type="PANTHER" id="PTHR35336">
    <property type="entry name" value="ADENOSYLCOBINAMIDE AMIDOHYDROLASE"/>
    <property type="match status" value="1"/>
</dbReference>
<dbReference type="eggNOG" id="arCOG01870">
    <property type="taxonomic scope" value="Archaea"/>
</dbReference>
<name>L0HDC1_METFS</name>
<dbReference type="HOGENOM" id="CLU_923209_0_0_2"/>
<accession>L0HDC1</accession>
<reference evidence="3" key="1">
    <citation type="submission" date="2011-12" db="EMBL/GenBank/DDBJ databases">
        <title>Complete sequence of Methanoregula formicicum SMSP.</title>
        <authorList>
            <person name="Lucas S."/>
            <person name="Han J."/>
            <person name="Lapidus A."/>
            <person name="Cheng J.-F."/>
            <person name="Goodwin L."/>
            <person name="Pitluck S."/>
            <person name="Peters L."/>
            <person name="Ovchinnikova G."/>
            <person name="Teshima H."/>
            <person name="Detter J.C."/>
            <person name="Han C."/>
            <person name="Tapia R."/>
            <person name="Land M."/>
            <person name="Hauser L."/>
            <person name="Kyrpides N."/>
            <person name="Ivanova N."/>
            <person name="Pagani I."/>
            <person name="Imachi H."/>
            <person name="Tamaki H."/>
            <person name="Sekiguchi Y."/>
            <person name="Kamagata Y."/>
            <person name="Cadillo-Quiroz H."/>
            <person name="Zinder S."/>
            <person name="Liu W.-T."/>
            <person name="Woyke T."/>
        </authorList>
    </citation>
    <scope>NUCLEOTIDE SEQUENCE [LARGE SCALE GENOMIC DNA]</scope>
    <source>
        <strain evidence="3">DSM 22288 / NBRC 105244 / SMSP</strain>
    </source>
</reference>
<organism evidence="2 3">
    <name type="scientific">Methanoregula formicica (strain DSM 22288 / NBRC 105244 / SMSP)</name>
    <dbReference type="NCBI Taxonomy" id="593750"/>
    <lineage>
        <taxon>Archaea</taxon>
        <taxon>Methanobacteriati</taxon>
        <taxon>Methanobacteriota</taxon>
        <taxon>Stenosarchaea group</taxon>
        <taxon>Methanomicrobia</taxon>
        <taxon>Methanomicrobiales</taxon>
        <taxon>Methanoregulaceae</taxon>
        <taxon>Methanoregula</taxon>
    </lineage>
</organism>
<dbReference type="eggNOG" id="arCOG05056">
    <property type="taxonomic scope" value="Archaea"/>
</dbReference>
<dbReference type="AlphaFoldDB" id="L0HDC1"/>
<keyword evidence="3" id="KW-1185">Reference proteome</keyword>
<dbReference type="InParanoid" id="L0HDC1"/>
<dbReference type="InterPro" id="IPR052209">
    <property type="entry name" value="CbiZ"/>
</dbReference>
<dbReference type="Pfam" id="PF04071">
    <property type="entry name" value="zf-like"/>
    <property type="match status" value="1"/>
</dbReference>
<dbReference type="PANTHER" id="PTHR35336:SF5">
    <property type="entry name" value="ADENOSYLCOBINAMIDE AMIDOHYDROLASE"/>
    <property type="match status" value="1"/>
</dbReference>
<reference evidence="2 3" key="2">
    <citation type="journal article" date="2014" name="Genome Announc.">
        <title>Complete Genome Sequence of Methanoregula formicica SMSPT, a Mesophilic Hydrogenotrophic Methanogen Isolated from a Methanogenic Upflow Anaerobic Sludge Blanket Reactor.</title>
        <authorList>
            <person name="Yamamoto K."/>
            <person name="Tamaki H."/>
            <person name="Cadillo-Quiroz H."/>
            <person name="Imachi H."/>
            <person name="Kyrpides N."/>
            <person name="Woyke T."/>
            <person name="Goodwin L."/>
            <person name="Zinder S.H."/>
            <person name="Kamagata Y."/>
            <person name="Liu W.T."/>
        </authorList>
    </citation>
    <scope>NUCLEOTIDE SEQUENCE [LARGE SCALE GENOMIC DNA]</scope>
    <source>
        <strain evidence="3">DSM 22288 / NBRC 105244 / SMSP</strain>
    </source>
</reference>
<proteinExistence type="predicted"/>
<dbReference type="EMBL" id="CP003167">
    <property type="protein sequence ID" value="AGB01099.1"/>
    <property type="molecule type" value="Genomic_DNA"/>
</dbReference>
<dbReference type="KEGG" id="mfo:Metfor_0011"/>
<evidence type="ECO:0000259" key="1">
    <source>
        <dbReference type="Pfam" id="PF04071"/>
    </source>
</evidence>
<feature type="domain" description="Cysteine-rich small" evidence="1">
    <location>
        <begin position="207"/>
        <end position="286"/>
    </location>
</feature>
<dbReference type="Proteomes" id="UP000010824">
    <property type="component" value="Chromosome"/>
</dbReference>